<dbReference type="InterPro" id="IPR046503">
    <property type="entry name" value="DUF6681"/>
</dbReference>
<keyword evidence="1" id="KW-0812">Transmembrane</keyword>
<sequence>MFSFLDMVNHYLGYFNISVTLKSRIYTILGALGDAYLFYISYRFLSNGYIPRGLMFLLVAIVLLYFEICNFFYYFTNHQPKFDLTPKLAKALHIANKPKKTQINSQMTGSNVVTNNIPANGMFDDRHVIPAKVECTPDQQQNINQIVTILKSKNLLREDYGGHSDRQLAEVIKATDGKPVFAIGKGVLLPYFDMKRTGDRYVVYAGLNQAEQFPVGEVKRIGLQSIKSIDKENIKFFLASVTLVGGPYKKYGRSTLMEHQKDYEIAIKVAYQKQK</sequence>
<dbReference type="AlphaFoldDB" id="A0A1S6QIT7"/>
<dbReference type="Proteomes" id="UP000030361">
    <property type="component" value="Chromosome"/>
</dbReference>
<keyword evidence="3" id="KW-1185">Reference proteome</keyword>
<gene>
    <name evidence="2" type="ORF">PL11_006045</name>
</gene>
<dbReference type="OrthoDB" id="2192445at2"/>
<dbReference type="Pfam" id="PF20386">
    <property type="entry name" value="DUF6681"/>
    <property type="match status" value="1"/>
</dbReference>
<evidence type="ECO:0000256" key="1">
    <source>
        <dbReference type="SAM" id="Phobius"/>
    </source>
</evidence>
<dbReference type="KEGG" id="lcu:PL11_006045"/>
<reference evidence="2 3" key="1">
    <citation type="journal article" date="2015" name="Genome Announc.">
        <title>Genome Sequence of Lactobacillus curieae CCTCC M 2011381T, a Novel Producer of Gamma-aminobutyric Acid.</title>
        <authorList>
            <person name="Wang Y."/>
            <person name="Wang Y."/>
            <person name="Lang C."/>
            <person name="Wei D."/>
            <person name="Xu P."/>
            <person name="Xie J."/>
        </authorList>
    </citation>
    <scope>NUCLEOTIDE SEQUENCE [LARGE SCALE GENOMIC DNA]</scope>
    <source>
        <strain evidence="2 3">CCTCC M 2011381</strain>
    </source>
</reference>
<evidence type="ECO:0000313" key="2">
    <source>
        <dbReference type="EMBL" id="AQW21524.1"/>
    </source>
</evidence>
<organism evidence="2 3">
    <name type="scientific">Lentilactobacillus curieae</name>
    <dbReference type="NCBI Taxonomy" id="1138822"/>
    <lineage>
        <taxon>Bacteria</taxon>
        <taxon>Bacillati</taxon>
        <taxon>Bacillota</taxon>
        <taxon>Bacilli</taxon>
        <taxon>Lactobacillales</taxon>
        <taxon>Lactobacillaceae</taxon>
        <taxon>Lentilactobacillus</taxon>
    </lineage>
</organism>
<name>A0A1S6QIT7_9LACO</name>
<dbReference type="RefSeq" id="WP_035168024.1">
    <property type="nucleotide sequence ID" value="NZ_CP018906.1"/>
</dbReference>
<feature type="transmembrane region" description="Helical" evidence="1">
    <location>
        <begin position="25"/>
        <end position="42"/>
    </location>
</feature>
<evidence type="ECO:0000313" key="3">
    <source>
        <dbReference type="Proteomes" id="UP000030361"/>
    </source>
</evidence>
<proteinExistence type="predicted"/>
<keyword evidence="1" id="KW-0472">Membrane</keyword>
<accession>A0A1S6QIT7</accession>
<feature type="transmembrane region" description="Helical" evidence="1">
    <location>
        <begin position="54"/>
        <end position="75"/>
    </location>
</feature>
<keyword evidence="1" id="KW-1133">Transmembrane helix</keyword>
<dbReference type="eggNOG" id="ENOG5032RH8">
    <property type="taxonomic scope" value="Bacteria"/>
</dbReference>
<dbReference type="EMBL" id="CP018906">
    <property type="protein sequence ID" value="AQW21524.1"/>
    <property type="molecule type" value="Genomic_DNA"/>
</dbReference>
<protein>
    <submittedName>
        <fullName evidence="2">Uncharacterized protein</fullName>
    </submittedName>
</protein>